<gene>
    <name evidence="1" type="ORF">SMN809_LOCUS22092</name>
</gene>
<dbReference type="Proteomes" id="UP000676336">
    <property type="component" value="Unassembled WGS sequence"/>
</dbReference>
<evidence type="ECO:0000313" key="1">
    <source>
        <dbReference type="EMBL" id="CAF4205781.1"/>
    </source>
</evidence>
<reference evidence="1" key="1">
    <citation type="submission" date="2021-02" db="EMBL/GenBank/DDBJ databases">
        <authorList>
            <person name="Nowell W R."/>
        </authorList>
    </citation>
    <scope>NUCLEOTIDE SEQUENCE</scope>
</reference>
<proteinExistence type="predicted"/>
<evidence type="ECO:0000313" key="2">
    <source>
        <dbReference type="Proteomes" id="UP000676336"/>
    </source>
</evidence>
<feature type="non-terminal residue" evidence="1">
    <location>
        <position position="1"/>
    </location>
</feature>
<comment type="caution">
    <text evidence="1">The sequence shown here is derived from an EMBL/GenBank/DDBJ whole genome shotgun (WGS) entry which is preliminary data.</text>
</comment>
<protein>
    <submittedName>
        <fullName evidence="1">Uncharacterized protein</fullName>
    </submittedName>
</protein>
<dbReference type="AlphaFoldDB" id="A0A8S2S761"/>
<accession>A0A8S2S761</accession>
<organism evidence="1 2">
    <name type="scientific">Rotaria magnacalcarata</name>
    <dbReference type="NCBI Taxonomy" id="392030"/>
    <lineage>
        <taxon>Eukaryota</taxon>
        <taxon>Metazoa</taxon>
        <taxon>Spiralia</taxon>
        <taxon>Gnathifera</taxon>
        <taxon>Rotifera</taxon>
        <taxon>Eurotatoria</taxon>
        <taxon>Bdelloidea</taxon>
        <taxon>Philodinida</taxon>
        <taxon>Philodinidae</taxon>
        <taxon>Rotaria</taxon>
    </lineage>
</organism>
<name>A0A8S2S761_9BILA</name>
<sequence>VLPDETVYQKPSIEMLKRDIIMRNRSQLLHVRNIAHRNAILYSYLFQRLFDFEEPGLTYILLHNAGKFTLRQRRIFWRLFFSRCNWWSWNA</sequence>
<dbReference type="EMBL" id="CAJOBI010019314">
    <property type="protein sequence ID" value="CAF4205781.1"/>
    <property type="molecule type" value="Genomic_DNA"/>
</dbReference>